<evidence type="ECO:0000313" key="4">
    <source>
        <dbReference type="EMBL" id="TWU34892.1"/>
    </source>
</evidence>
<proteinExistence type="predicted"/>
<sequence length="334" mass="37132">MNDEPFDPLSITNKDELKRLLAELAQRMNNVFHLEEMIDHLSRRVLGQDDTVRSVARFVRQGLAVERRDKPVATLLFVGPPATGKTEMAKAMAEFLFGDEKRMLRFNCADFKDPHSASRLVGPPPGYVGADKGGQLTRPMMSNKRQLILFDELEKAHADVLTSLLSIMGEGHLDEQGSGNRVDFTEAIIVMTSNESFEAIANVDSEIGEEAKRDNAVREILKRSPKFTPEFVSRIDGILVFRPLDQDSKLQVIAIQISATANAYGLNLCCLAPSIIVDLFAQSEATSDTRDMRNKIIALLADVFIEARQERGLTNIRVDVDESGKPVVSPFEES</sequence>
<dbReference type="PANTHER" id="PTHR11638:SF18">
    <property type="entry name" value="HEAT SHOCK PROTEIN 104"/>
    <property type="match status" value="1"/>
</dbReference>
<protein>
    <submittedName>
        <fullName evidence="4">ATP-dependent Clp protease ATP-binding subunit ClpC</fullName>
    </submittedName>
</protein>
<dbReference type="RefSeq" id="WP_146528330.1">
    <property type="nucleotide sequence ID" value="NZ_SJPV01000007.1"/>
</dbReference>
<dbReference type="CDD" id="cd19499">
    <property type="entry name" value="RecA-like_ClpB_Hsp104-like"/>
    <property type="match status" value="1"/>
</dbReference>
<dbReference type="InterPro" id="IPR027417">
    <property type="entry name" value="P-loop_NTPase"/>
</dbReference>
<dbReference type="OrthoDB" id="9803641at2"/>
<keyword evidence="1" id="KW-0547">Nucleotide-binding</keyword>
<comment type="caution">
    <text evidence="4">The sequence shown here is derived from an EMBL/GenBank/DDBJ whole genome shotgun (WGS) entry which is preliminary data.</text>
</comment>
<keyword evidence="5" id="KW-1185">Reference proteome</keyword>
<gene>
    <name evidence="4" type="primary">clpC_1</name>
    <name evidence="4" type="ORF">Poly41_40350</name>
</gene>
<dbReference type="GO" id="GO:0005737">
    <property type="term" value="C:cytoplasm"/>
    <property type="evidence" value="ECO:0007669"/>
    <property type="project" value="TreeGrafter"/>
</dbReference>
<dbReference type="GO" id="GO:0008233">
    <property type="term" value="F:peptidase activity"/>
    <property type="evidence" value="ECO:0007669"/>
    <property type="project" value="UniProtKB-KW"/>
</dbReference>
<evidence type="ECO:0000259" key="3">
    <source>
        <dbReference type="SMART" id="SM00382"/>
    </source>
</evidence>
<dbReference type="InterPro" id="IPR050130">
    <property type="entry name" value="ClpA_ClpB"/>
</dbReference>
<dbReference type="AlphaFoldDB" id="A0A5C6DDR8"/>
<feature type="domain" description="AAA+ ATPase" evidence="3">
    <location>
        <begin position="71"/>
        <end position="245"/>
    </location>
</feature>
<dbReference type="InterPro" id="IPR003593">
    <property type="entry name" value="AAA+_ATPase"/>
</dbReference>
<keyword evidence="2 4" id="KW-0067">ATP-binding</keyword>
<name>A0A5C6DDR8_9BACT</name>
<dbReference type="SMART" id="SM00382">
    <property type="entry name" value="AAA"/>
    <property type="match status" value="1"/>
</dbReference>
<keyword evidence="4" id="KW-0645">Protease</keyword>
<dbReference type="GO" id="GO:0016887">
    <property type="term" value="F:ATP hydrolysis activity"/>
    <property type="evidence" value="ECO:0007669"/>
    <property type="project" value="InterPro"/>
</dbReference>
<evidence type="ECO:0000256" key="1">
    <source>
        <dbReference type="ARBA" id="ARBA00022741"/>
    </source>
</evidence>
<organism evidence="4 5">
    <name type="scientific">Novipirellula artificiosorum</name>
    <dbReference type="NCBI Taxonomy" id="2528016"/>
    <lineage>
        <taxon>Bacteria</taxon>
        <taxon>Pseudomonadati</taxon>
        <taxon>Planctomycetota</taxon>
        <taxon>Planctomycetia</taxon>
        <taxon>Pirellulales</taxon>
        <taxon>Pirellulaceae</taxon>
        <taxon>Novipirellula</taxon>
    </lineage>
</organism>
<dbReference type="Proteomes" id="UP000319143">
    <property type="component" value="Unassembled WGS sequence"/>
</dbReference>
<dbReference type="InterPro" id="IPR003959">
    <property type="entry name" value="ATPase_AAA_core"/>
</dbReference>
<evidence type="ECO:0000313" key="5">
    <source>
        <dbReference type="Proteomes" id="UP000319143"/>
    </source>
</evidence>
<dbReference type="GO" id="GO:0034605">
    <property type="term" value="P:cellular response to heat"/>
    <property type="evidence" value="ECO:0007669"/>
    <property type="project" value="TreeGrafter"/>
</dbReference>
<dbReference type="GO" id="GO:0005524">
    <property type="term" value="F:ATP binding"/>
    <property type="evidence" value="ECO:0007669"/>
    <property type="project" value="UniProtKB-KW"/>
</dbReference>
<reference evidence="4 5" key="1">
    <citation type="submission" date="2019-02" db="EMBL/GenBank/DDBJ databases">
        <title>Deep-cultivation of Planctomycetes and their phenomic and genomic characterization uncovers novel biology.</title>
        <authorList>
            <person name="Wiegand S."/>
            <person name="Jogler M."/>
            <person name="Boedeker C."/>
            <person name="Pinto D."/>
            <person name="Vollmers J."/>
            <person name="Rivas-Marin E."/>
            <person name="Kohn T."/>
            <person name="Peeters S.H."/>
            <person name="Heuer A."/>
            <person name="Rast P."/>
            <person name="Oberbeckmann S."/>
            <person name="Bunk B."/>
            <person name="Jeske O."/>
            <person name="Meyerdierks A."/>
            <person name="Storesund J.E."/>
            <person name="Kallscheuer N."/>
            <person name="Luecker S."/>
            <person name="Lage O.M."/>
            <person name="Pohl T."/>
            <person name="Merkel B.J."/>
            <person name="Hornburger P."/>
            <person name="Mueller R.-W."/>
            <person name="Bruemmer F."/>
            <person name="Labrenz M."/>
            <person name="Spormann A.M."/>
            <person name="Op Den Camp H."/>
            <person name="Overmann J."/>
            <person name="Amann R."/>
            <person name="Jetten M.S.M."/>
            <person name="Mascher T."/>
            <person name="Medema M.H."/>
            <person name="Devos D.P."/>
            <person name="Kaster A.-K."/>
            <person name="Ovreas L."/>
            <person name="Rohde M."/>
            <person name="Galperin M.Y."/>
            <person name="Jogler C."/>
        </authorList>
    </citation>
    <scope>NUCLEOTIDE SEQUENCE [LARGE SCALE GENOMIC DNA]</scope>
    <source>
        <strain evidence="4 5">Poly41</strain>
    </source>
</reference>
<dbReference type="PRINTS" id="PR00300">
    <property type="entry name" value="CLPPROTEASEA"/>
</dbReference>
<dbReference type="Gene3D" id="3.40.50.300">
    <property type="entry name" value="P-loop containing nucleotide triphosphate hydrolases"/>
    <property type="match status" value="1"/>
</dbReference>
<dbReference type="EMBL" id="SJPV01000007">
    <property type="protein sequence ID" value="TWU34892.1"/>
    <property type="molecule type" value="Genomic_DNA"/>
</dbReference>
<dbReference type="InterPro" id="IPR001270">
    <property type="entry name" value="ClpA/B"/>
</dbReference>
<accession>A0A5C6DDR8</accession>
<evidence type="ECO:0000256" key="2">
    <source>
        <dbReference type="ARBA" id="ARBA00022840"/>
    </source>
</evidence>
<dbReference type="PANTHER" id="PTHR11638">
    <property type="entry name" value="ATP-DEPENDENT CLP PROTEASE"/>
    <property type="match status" value="1"/>
</dbReference>
<dbReference type="Pfam" id="PF07724">
    <property type="entry name" value="AAA_2"/>
    <property type="match status" value="1"/>
</dbReference>
<keyword evidence="4" id="KW-0378">Hydrolase</keyword>
<dbReference type="SUPFAM" id="SSF52540">
    <property type="entry name" value="P-loop containing nucleoside triphosphate hydrolases"/>
    <property type="match status" value="1"/>
</dbReference>
<dbReference type="GO" id="GO:0006508">
    <property type="term" value="P:proteolysis"/>
    <property type="evidence" value="ECO:0007669"/>
    <property type="project" value="UniProtKB-KW"/>
</dbReference>